<evidence type="ECO:0000313" key="4">
    <source>
        <dbReference type="Proteomes" id="UP000683421"/>
    </source>
</evidence>
<name>A0AAJ4NMG2_9GAMM</name>
<dbReference type="PROSITE" id="PS00101">
    <property type="entry name" value="HEXAPEP_TRANSFERASES"/>
    <property type="match status" value="1"/>
</dbReference>
<evidence type="ECO:0000313" key="3">
    <source>
        <dbReference type="EMBL" id="QWU98703.1"/>
    </source>
</evidence>
<dbReference type="AlphaFoldDB" id="A0AAJ4NMG2"/>
<keyword evidence="2" id="KW-0808">Transferase</keyword>
<gene>
    <name evidence="3" type="ORF">KQR59_06210</name>
</gene>
<sequence>MKRILRNPLSIWFNRLLRAKRLEFKYRKSHLKIGYMTEVNNCSFGIYTTLYDEIFLKNVSIGDFTYVASKTHIHQTKIGKFCSIGPGCRIGLGKHPTSRFVSTHPAFFSMSKQSQVTFVDKNYFKEFENINIGNDVWIGANVLVVDGVNIGSGAIIAAGSVVTKDVPPYAVVGGVPAKVIKFRFEKDEVEKLLKVKWWDMDIEYFKKYYKKFLDVKKII</sequence>
<dbReference type="GO" id="GO:0016746">
    <property type="term" value="F:acyltransferase activity"/>
    <property type="evidence" value="ECO:0007669"/>
    <property type="project" value="UniProtKB-KW"/>
</dbReference>
<dbReference type="InterPro" id="IPR018357">
    <property type="entry name" value="Hexapep_transf_CS"/>
</dbReference>
<evidence type="ECO:0000256" key="2">
    <source>
        <dbReference type="ARBA" id="ARBA00023315"/>
    </source>
</evidence>
<dbReference type="Proteomes" id="UP000683421">
    <property type="component" value="Chromosome"/>
</dbReference>
<protein>
    <submittedName>
        <fullName evidence="3">CatB-related O-acetyltransferase</fullName>
    </submittedName>
</protein>
<dbReference type="InterPro" id="IPR050179">
    <property type="entry name" value="Trans_hexapeptide_repeat"/>
</dbReference>
<keyword evidence="2" id="KW-0012">Acyltransferase</keyword>
<accession>A0AAJ4NMG2</accession>
<dbReference type="CDD" id="cd03349">
    <property type="entry name" value="LbH_XAT"/>
    <property type="match status" value="1"/>
</dbReference>
<keyword evidence="4" id="KW-1185">Reference proteome</keyword>
<evidence type="ECO:0000256" key="1">
    <source>
        <dbReference type="ARBA" id="ARBA00007274"/>
    </source>
</evidence>
<dbReference type="KEGG" id="fsr:KQR59_06210"/>
<reference evidence="3 4" key="1">
    <citation type="submission" date="2021-06" db="EMBL/GenBank/DDBJ databases">
        <title>Ulceroglandular infection and bacteremia caused by Francisella salimarina in an immunocompromised patient, France.</title>
        <authorList>
            <person name="Hennebique A."/>
            <person name="Caspar Y."/>
            <person name="Maurin M."/>
            <person name="Boisset S."/>
            <person name="Pelloux I."/>
            <person name="Gallego-Hernanz M.P."/>
            <person name="Burucoa C."/>
            <person name="Cazenave-Roblot F."/>
            <person name="Plouzeau C."/>
            <person name="Rammaert B."/>
        </authorList>
    </citation>
    <scope>NUCLEOTIDE SEQUENCE [LARGE SCALE GENOMIC DNA]</scope>
    <source>
        <strain evidence="3 4">CHUGA-F75</strain>
    </source>
</reference>
<dbReference type="InterPro" id="IPR001451">
    <property type="entry name" value="Hexapep"/>
</dbReference>
<dbReference type="PANTHER" id="PTHR43300:SF11">
    <property type="entry name" value="ACETYLTRANSFERASE RV3034C-RELATED"/>
    <property type="match status" value="1"/>
</dbReference>
<proteinExistence type="inferred from homology"/>
<dbReference type="EMBL" id="CP076680">
    <property type="protein sequence ID" value="QWU98703.1"/>
    <property type="molecule type" value="Genomic_DNA"/>
</dbReference>
<comment type="similarity">
    <text evidence="1">Belongs to the transferase hexapeptide repeat family.</text>
</comment>
<dbReference type="Pfam" id="PF00132">
    <property type="entry name" value="Hexapep"/>
    <property type="match status" value="1"/>
</dbReference>
<dbReference type="RefSeq" id="WP_216691842.1">
    <property type="nucleotide sequence ID" value="NZ_CP076680.1"/>
</dbReference>
<dbReference type="PANTHER" id="PTHR43300">
    <property type="entry name" value="ACETYLTRANSFERASE"/>
    <property type="match status" value="1"/>
</dbReference>
<organism evidence="3 4">
    <name type="scientific">Francisella salimarina</name>
    <dbReference type="NCBI Taxonomy" id="2599927"/>
    <lineage>
        <taxon>Bacteria</taxon>
        <taxon>Pseudomonadati</taxon>
        <taxon>Pseudomonadota</taxon>
        <taxon>Gammaproteobacteria</taxon>
        <taxon>Thiotrichales</taxon>
        <taxon>Francisellaceae</taxon>
        <taxon>Francisella</taxon>
    </lineage>
</organism>